<dbReference type="Proteomes" id="UP000638353">
    <property type="component" value="Unassembled WGS sequence"/>
</dbReference>
<protein>
    <submittedName>
        <fullName evidence="2">Uncharacterized protein</fullName>
    </submittedName>
</protein>
<reference evidence="2" key="1">
    <citation type="journal article" date="2014" name="Int. J. Syst. Evol. Microbiol.">
        <title>Complete genome sequence of Corynebacterium casei LMG S-19264T (=DSM 44701T), isolated from a smear-ripened cheese.</title>
        <authorList>
            <consortium name="US DOE Joint Genome Institute (JGI-PGF)"/>
            <person name="Walter F."/>
            <person name="Albersmeier A."/>
            <person name="Kalinowski J."/>
            <person name="Ruckert C."/>
        </authorList>
    </citation>
    <scope>NUCLEOTIDE SEQUENCE</scope>
    <source>
        <strain evidence="2">JCM 4637</strain>
    </source>
</reference>
<evidence type="ECO:0000313" key="3">
    <source>
        <dbReference type="Proteomes" id="UP000638353"/>
    </source>
</evidence>
<dbReference type="EMBL" id="BMVC01000004">
    <property type="protein sequence ID" value="GHC90933.1"/>
    <property type="molecule type" value="Genomic_DNA"/>
</dbReference>
<proteinExistence type="predicted"/>
<reference evidence="2" key="2">
    <citation type="submission" date="2020-09" db="EMBL/GenBank/DDBJ databases">
        <authorList>
            <person name="Sun Q."/>
            <person name="Ohkuma M."/>
        </authorList>
    </citation>
    <scope>NUCLEOTIDE SEQUENCE</scope>
    <source>
        <strain evidence="2">JCM 4637</strain>
    </source>
</reference>
<feature type="region of interest" description="Disordered" evidence="1">
    <location>
        <begin position="1"/>
        <end position="22"/>
    </location>
</feature>
<organism evidence="2 3">
    <name type="scientific">Streptomyces finlayi</name>
    <dbReference type="NCBI Taxonomy" id="67296"/>
    <lineage>
        <taxon>Bacteria</taxon>
        <taxon>Bacillati</taxon>
        <taxon>Actinomycetota</taxon>
        <taxon>Actinomycetes</taxon>
        <taxon>Kitasatosporales</taxon>
        <taxon>Streptomycetaceae</taxon>
        <taxon>Streptomyces</taxon>
    </lineage>
</organism>
<gene>
    <name evidence="2" type="ORF">GCM10010334_25380</name>
</gene>
<evidence type="ECO:0000313" key="2">
    <source>
        <dbReference type="EMBL" id="GHC90933.1"/>
    </source>
</evidence>
<sequence length="72" mass="7272">MEAPSPRWMLGSETATPPIGMYDAKTPRQASATVMAGRAAAGGVGGVAGGAGVADTGVPSFSFAVLRHYQDY</sequence>
<evidence type="ECO:0000256" key="1">
    <source>
        <dbReference type="SAM" id="MobiDB-lite"/>
    </source>
</evidence>
<comment type="caution">
    <text evidence="2">The sequence shown here is derived from an EMBL/GenBank/DDBJ whole genome shotgun (WGS) entry which is preliminary data.</text>
</comment>
<name>A0A919C9I6_9ACTN</name>
<accession>A0A919C9I6</accession>
<dbReference type="AlphaFoldDB" id="A0A919C9I6"/>